<dbReference type="InterPro" id="IPR000182">
    <property type="entry name" value="GNAT_dom"/>
</dbReference>
<dbReference type="AlphaFoldDB" id="A0AAW8U4U5"/>
<evidence type="ECO:0000259" key="1">
    <source>
        <dbReference type="PROSITE" id="PS51186"/>
    </source>
</evidence>
<feature type="domain" description="N-acetyltransferase" evidence="1">
    <location>
        <begin position="1"/>
        <end position="163"/>
    </location>
</feature>
<protein>
    <submittedName>
        <fullName evidence="2">N-acetyltransferase</fullName>
    </submittedName>
</protein>
<dbReference type="Proteomes" id="UP001256711">
    <property type="component" value="Unassembled WGS sequence"/>
</dbReference>
<proteinExistence type="predicted"/>
<reference evidence="2" key="1">
    <citation type="submission" date="2023-03" db="EMBL/GenBank/DDBJ databases">
        <authorList>
            <person name="Shen W."/>
            <person name="Cai J."/>
        </authorList>
    </citation>
    <scope>NUCLEOTIDE SEQUENCE</scope>
    <source>
        <strain evidence="2">B226-2</strain>
    </source>
</reference>
<evidence type="ECO:0000313" key="2">
    <source>
        <dbReference type="EMBL" id="MDT2811292.1"/>
    </source>
</evidence>
<gene>
    <name evidence="2" type="ORF">P7H43_12450</name>
</gene>
<sequence length="163" mass="17552">MNIRQATPKDYPAIAALITEAFQTARLADGKEQEFVASLRLLPTYQPELEYVAEVGDRLVGHVLLTHYEEAGTQSLLAPLCVAFAYRNQGIGTRLLQQAFATAQTLTAQPYLVLGASQSLLEDGAVSLAAVYQRGATSWESCTVGQEIKPLSSVALKGSSEHV</sequence>
<dbReference type="EMBL" id="JARQBJ010000006">
    <property type="protein sequence ID" value="MDT2811292.1"/>
    <property type="molecule type" value="Genomic_DNA"/>
</dbReference>
<accession>A0AAW8U4U5</accession>
<dbReference type="InterPro" id="IPR016181">
    <property type="entry name" value="Acyl_CoA_acyltransferase"/>
</dbReference>
<dbReference type="Gene3D" id="3.40.630.30">
    <property type="match status" value="1"/>
</dbReference>
<dbReference type="SUPFAM" id="SSF55729">
    <property type="entry name" value="Acyl-CoA N-acyltransferases (Nat)"/>
    <property type="match status" value="1"/>
</dbReference>
<name>A0AAW8U4U5_9ENTE</name>
<organism evidence="2 3">
    <name type="scientific">Enterococcus asini</name>
    <dbReference type="NCBI Taxonomy" id="57732"/>
    <lineage>
        <taxon>Bacteria</taxon>
        <taxon>Bacillati</taxon>
        <taxon>Bacillota</taxon>
        <taxon>Bacilli</taxon>
        <taxon>Lactobacillales</taxon>
        <taxon>Enterococcaceae</taxon>
        <taxon>Enterococcus</taxon>
    </lineage>
</organism>
<dbReference type="GO" id="GO:0016747">
    <property type="term" value="F:acyltransferase activity, transferring groups other than amino-acyl groups"/>
    <property type="evidence" value="ECO:0007669"/>
    <property type="project" value="InterPro"/>
</dbReference>
<comment type="caution">
    <text evidence="2">The sequence shown here is derived from an EMBL/GenBank/DDBJ whole genome shotgun (WGS) entry which is preliminary data.</text>
</comment>
<evidence type="ECO:0000313" key="3">
    <source>
        <dbReference type="Proteomes" id="UP001256711"/>
    </source>
</evidence>
<dbReference type="Pfam" id="PF00583">
    <property type="entry name" value="Acetyltransf_1"/>
    <property type="match status" value="1"/>
</dbReference>
<dbReference type="CDD" id="cd04301">
    <property type="entry name" value="NAT_SF"/>
    <property type="match status" value="1"/>
</dbReference>
<dbReference type="PROSITE" id="PS51186">
    <property type="entry name" value="GNAT"/>
    <property type="match status" value="1"/>
</dbReference>
<dbReference type="RefSeq" id="WP_311835787.1">
    <property type="nucleotide sequence ID" value="NZ_JARQBJ010000006.1"/>
</dbReference>